<evidence type="ECO:0000313" key="2">
    <source>
        <dbReference type="EMBL" id="KAJ1187993.1"/>
    </source>
</evidence>
<protein>
    <submittedName>
        <fullName evidence="2">Uncharacterized protein</fullName>
    </submittedName>
</protein>
<dbReference type="Proteomes" id="UP001066276">
    <property type="component" value="Chromosome 3_1"/>
</dbReference>
<reference evidence="2" key="1">
    <citation type="journal article" date="2022" name="bioRxiv">
        <title>Sequencing and chromosome-scale assembly of the giantPleurodeles waltlgenome.</title>
        <authorList>
            <person name="Brown T."/>
            <person name="Elewa A."/>
            <person name="Iarovenko S."/>
            <person name="Subramanian E."/>
            <person name="Araus A.J."/>
            <person name="Petzold A."/>
            <person name="Susuki M."/>
            <person name="Suzuki K.-i.T."/>
            <person name="Hayashi T."/>
            <person name="Toyoda A."/>
            <person name="Oliveira C."/>
            <person name="Osipova E."/>
            <person name="Leigh N.D."/>
            <person name="Simon A."/>
            <person name="Yun M.H."/>
        </authorList>
    </citation>
    <scope>NUCLEOTIDE SEQUENCE</scope>
    <source>
        <strain evidence="2">20211129_DDA</strain>
        <tissue evidence="2">Liver</tissue>
    </source>
</reference>
<dbReference type="EMBL" id="JANPWB010000005">
    <property type="protein sequence ID" value="KAJ1187993.1"/>
    <property type="molecule type" value="Genomic_DNA"/>
</dbReference>
<evidence type="ECO:0000313" key="3">
    <source>
        <dbReference type="Proteomes" id="UP001066276"/>
    </source>
</evidence>
<keyword evidence="3" id="KW-1185">Reference proteome</keyword>
<sequence>MRRVQHGERRAGWQRLSWPVLRHVSLKELEVSVRRRGKGRGEMGLGGGRGIPTRRVRKATGIVLRVGPRAKGNDSGLASRRAWERRGGGGEHCAGQASGQKWKARAFQQHADGEGG</sequence>
<gene>
    <name evidence="2" type="ORF">NDU88_004758</name>
</gene>
<comment type="caution">
    <text evidence="2">The sequence shown here is derived from an EMBL/GenBank/DDBJ whole genome shotgun (WGS) entry which is preliminary data.</text>
</comment>
<proteinExistence type="predicted"/>
<evidence type="ECO:0000256" key="1">
    <source>
        <dbReference type="SAM" id="MobiDB-lite"/>
    </source>
</evidence>
<dbReference type="AlphaFoldDB" id="A0AAV7UGM6"/>
<accession>A0AAV7UGM6</accession>
<feature type="region of interest" description="Disordered" evidence="1">
    <location>
        <begin position="85"/>
        <end position="116"/>
    </location>
</feature>
<organism evidence="2 3">
    <name type="scientific">Pleurodeles waltl</name>
    <name type="common">Iberian ribbed newt</name>
    <dbReference type="NCBI Taxonomy" id="8319"/>
    <lineage>
        <taxon>Eukaryota</taxon>
        <taxon>Metazoa</taxon>
        <taxon>Chordata</taxon>
        <taxon>Craniata</taxon>
        <taxon>Vertebrata</taxon>
        <taxon>Euteleostomi</taxon>
        <taxon>Amphibia</taxon>
        <taxon>Batrachia</taxon>
        <taxon>Caudata</taxon>
        <taxon>Salamandroidea</taxon>
        <taxon>Salamandridae</taxon>
        <taxon>Pleurodelinae</taxon>
        <taxon>Pleurodeles</taxon>
    </lineage>
</organism>
<name>A0AAV7UGM6_PLEWA</name>